<dbReference type="PANTHER" id="PTHR12062">
    <property type="entry name" value="N-ACETYLGLUCOSAMINYLTRANSFERASE VI"/>
    <property type="match status" value="1"/>
</dbReference>
<keyword evidence="4" id="KW-1185">Reference proteome</keyword>
<accession>A0ABV0ZN07</accession>
<evidence type="ECO:0000313" key="3">
    <source>
        <dbReference type="EMBL" id="MEQ2307628.1"/>
    </source>
</evidence>
<evidence type="ECO:0000259" key="2">
    <source>
        <dbReference type="Pfam" id="PF04666"/>
    </source>
</evidence>
<keyword evidence="1" id="KW-0732">Signal</keyword>
<dbReference type="Pfam" id="PF04666">
    <property type="entry name" value="MGAT4_cons"/>
    <property type="match status" value="1"/>
</dbReference>
<reference evidence="3 4" key="1">
    <citation type="submission" date="2021-06" db="EMBL/GenBank/DDBJ databases">
        <authorList>
            <person name="Palmer J.M."/>
        </authorList>
    </citation>
    <scope>NUCLEOTIDE SEQUENCE [LARGE SCALE GENOMIC DNA]</scope>
    <source>
        <strain evidence="3 4">AS_MEX2019</strain>
        <tissue evidence="3">Muscle</tissue>
    </source>
</reference>
<feature type="non-terminal residue" evidence="3">
    <location>
        <position position="229"/>
    </location>
</feature>
<feature type="chain" id="PRO_5045924229" description="MGAT4 conserved region domain-containing protein" evidence="1">
    <location>
        <begin position="26"/>
        <end position="229"/>
    </location>
</feature>
<evidence type="ECO:0000313" key="4">
    <source>
        <dbReference type="Proteomes" id="UP001469553"/>
    </source>
</evidence>
<organism evidence="3 4">
    <name type="scientific">Ameca splendens</name>
    <dbReference type="NCBI Taxonomy" id="208324"/>
    <lineage>
        <taxon>Eukaryota</taxon>
        <taxon>Metazoa</taxon>
        <taxon>Chordata</taxon>
        <taxon>Craniata</taxon>
        <taxon>Vertebrata</taxon>
        <taxon>Euteleostomi</taxon>
        <taxon>Actinopterygii</taxon>
        <taxon>Neopterygii</taxon>
        <taxon>Teleostei</taxon>
        <taxon>Neoteleostei</taxon>
        <taxon>Acanthomorphata</taxon>
        <taxon>Ovalentaria</taxon>
        <taxon>Atherinomorphae</taxon>
        <taxon>Cyprinodontiformes</taxon>
        <taxon>Goodeidae</taxon>
        <taxon>Ameca</taxon>
    </lineage>
</organism>
<name>A0ABV0ZN07_9TELE</name>
<protein>
    <recommendedName>
        <fullName evidence="2">MGAT4 conserved region domain-containing protein</fullName>
    </recommendedName>
</protein>
<feature type="signal peptide" evidence="1">
    <location>
        <begin position="1"/>
        <end position="25"/>
    </location>
</feature>
<dbReference type="InterPro" id="IPR006759">
    <property type="entry name" value="Glyco_transf_54"/>
</dbReference>
<dbReference type="PANTHER" id="PTHR12062:SF27">
    <property type="entry name" value="ALPHA-1,3-MANNOSYL-GLYCOPROTEIN 4-BETA-N-ACETYLGLUCOSAMINYLTRANSFERASE B"/>
    <property type="match status" value="1"/>
</dbReference>
<gene>
    <name evidence="3" type="ORF">AMECASPLE_020266</name>
</gene>
<comment type="caution">
    <text evidence="3">The sequence shown here is derived from an EMBL/GenBank/DDBJ whole genome shotgun (WGS) entry which is preliminary data.</text>
</comment>
<proteinExistence type="predicted"/>
<dbReference type="EMBL" id="JAHRIP010067512">
    <property type="protein sequence ID" value="MEQ2307628.1"/>
    <property type="molecule type" value="Genomic_DNA"/>
</dbReference>
<feature type="domain" description="MGAT4 conserved region" evidence="2">
    <location>
        <begin position="102"/>
        <end position="229"/>
    </location>
</feature>
<dbReference type="InterPro" id="IPR057279">
    <property type="entry name" value="MGAT4"/>
</dbReference>
<evidence type="ECO:0000256" key="1">
    <source>
        <dbReference type="SAM" id="SignalP"/>
    </source>
</evidence>
<sequence>MRRYPLRVGCLLGLACFLSLSWIKSFPGDGAPDLQMLYKRLLVAEELGGKVSKDLHIILEQLGNMTRAANVSHLLSNASCSNTSSSMVKQPSDDLSRQPLHQANIHLYMPHLREHPNSLVPHVALGKGRSGVTMVLGIPTVKREKQSYLTSTLSSLLSGLTSSESQDLLIIIFVAETDLDYVNSIVQNLSENFSKEVQSGLLEVVSPSQYYYPNFSILKETFGDSKDRV</sequence>
<dbReference type="Proteomes" id="UP001469553">
    <property type="component" value="Unassembled WGS sequence"/>
</dbReference>